<evidence type="ECO:0000256" key="2">
    <source>
        <dbReference type="SAM" id="SignalP"/>
    </source>
</evidence>
<reference evidence="3" key="1">
    <citation type="submission" date="2014-11" db="EMBL/GenBank/DDBJ databases">
        <authorList>
            <person name="Otto D Thomas"/>
            <person name="Naeem Raeece"/>
        </authorList>
    </citation>
    <scope>NUCLEOTIDE SEQUENCE</scope>
</reference>
<organism evidence="3">
    <name type="scientific">Chromera velia CCMP2878</name>
    <dbReference type="NCBI Taxonomy" id="1169474"/>
    <lineage>
        <taxon>Eukaryota</taxon>
        <taxon>Sar</taxon>
        <taxon>Alveolata</taxon>
        <taxon>Colpodellida</taxon>
        <taxon>Chromeraceae</taxon>
        <taxon>Chromera</taxon>
    </lineage>
</organism>
<dbReference type="PhylomeDB" id="A0A0G4HKJ5"/>
<evidence type="ECO:0000256" key="1">
    <source>
        <dbReference type="SAM" id="MobiDB-lite"/>
    </source>
</evidence>
<evidence type="ECO:0008006" key="4">
    <source>
        <dbReference type="Google" id="ProtNLM"/>
    </source>
</evidence>
<feature type="compositionally biased region" description="Basic and acidic residues" evidence="1">
    <location>
        <begin position="670"/>
        <end position="681"/>
    </location>
</feature>
<dbReference type="InterPro" id="IPR046357">
    <property type="entry name" value="PPIase_dom_sf"/>
</dbReference>
<dbReference type="Gene3D" id="1.10.3120.10">
    <property type="entry name" value="Trigger factor, C-terminal domain"/>
    <property type="match status" value="1"/>
</dbReference>
<keyword evidence="2" id="KW-0732">Signal</keyword>
<feature type="region of interest" description="Disordered" evidence="1">
    <location>
        <begin position="67"/>
        <end position="86"/>
    </location>
</feature>
<name>A0A0G4HKJ5_9ALVE</name>
<dbReference type="EMBL" id="CDMZ01002967">
    <property type="protein sequence ID" value="CEM44604.1"/>
    <property type="molecule type" value="Genomic_DNA"/>
</dbReference>
<evidence type="ECO:0000313" key="3">
    <source>
        <dbReference type="EMBL" id="CEM44604.1"/>
    </source>
</evidence>
<feature type="region of interest" description="Disordered" evidence="1">
    <location>
        <begin position="620"/>
        <end position="720"/>
    </location>
</feature>
<dbReference type="GO" id="GO:0015031">
    <property type="term" value="P:protein transport"/>
    <property type="evidence" value="ECO:0007669"/>
    <property type="project" value="InterPro"/>
</dbReference>
<feature type="compositionally biased region" description="Acidic residues" evidence="1">
    <location>
        <begin position="689"/>
        <end position="699"/>
    </location>
</feature>
<feature type="compositionally biased region" description="Gly residues" evidence="1">
    <location>
        <begin position="705"/>
        <end position="720"/>
    </location>
</feature>
<feature type="compositionally biased region" description="Polar residues" evidence="1">
    <location>
        <begin position="67"/>
        <end position="84"/>
    </location>
</feature>
<dbReference type="SUPFAM" id="SSF109998">
    <property type="entry name" value="Triger factor/SurA peptide-binding domain-like"/>
    <property type="match status" value="1"/>
</dbReference>
<dbReference type="GO" id="GO:0003755">
    <property type="term" value="F:peptidyl-prolyl cis-trans isomerase activity"/>
    <property type="evidence" value="ECO:0007669"/>
    <property type="project" value="InterPro"/>
</dbReference>
<dbReference type="AlphaFoldDB" id="A0A0G4HKJ5"/>
<feature type="compositionally biased region" description="Low complexity" evidence="1">
    <location>
        <begin position="624"/>
        <end position="635"/>
    </location>
</feature>
<protein>
    <recommendedName>
        <fullName evidence="4">Trigger factor C-terminal domain-containing protein</fullName>
    </recommendedName>
</protein>
<dbReference type="GO" id="GO:0006457">
    <property type="term" value="P:protein folding"/>
    <property type="evidence" value="ECO:0007669"/>
    <property type="project" value="InterPro"/>
</dbReference>
<gene>
    <name evidence="3" type="ORF">Cvel_7225</name>
</gene>
<feature type="chain" id="PRO_5005192085" description="Trigger factor C-terminal domain-containing protein" evidence="2">
    <location>
        <begin position="22"/>
        <end position="720"/>
    </location>
</feature>
<accession>A0A0G4HKJ5</accession>
<proteinExistence type="predicted"/>
<sequence length="720" mass="80673">MTRRAPLSSLVLLLCFVLSKAFRIVSWPSSPSARAPVAGRLRFPMHSLQSPLETMGSRLRQRLSSLEAVSTETSGRQATATDSKATGKKAPLVKRATKELYAFAQKGAVQKILKGRDLECVLDTKEETEVIIAITMDRSTTRDMHEYVLRDAQKKLPGGEEMSLGEIEEKVGKDEVKRTVVELLVYAVSKRVADKVRDSGRVEVGMMPPKFTQSIDGLKNEFEPGKPFSWKISLDKPPRLSEWTREEKWKGLDFDLIRPNFDYRYLHTLEILQEKCATLKSEKKGAPAQYGDGLLVESMDCYIMKRDGSRGEKIIGENFSLRNESLTLNVLKSSMDLVEALIGIEDGENRTFTIEVPSSMEVIDLEGLTAQQADKLVTENRYTEIWVEVKGVSVHEREFPALTDSWAWKNANCSLSDMLNKVQERVFKAMEQYEDQSLQTAVFQAFERIAKVSIPRLYVSNELTKRHSRLVKQLQAQPEEDRDLETIEYLTSLDGKQEWIDNEQPDVVSSLHCGAVARAIAEEEGIDMEKCEFQVFDGEGIDRTHAEGSGMFQQNVEAQFKGLYIMKRVLDEVAAAASVKYRPETPDDIWPKEELLLRRRYGKWSLDSENPLDLVRAAKENVQGSAKSSGKSSAKMTLTPSSMVPETPRQEKEGESGESPEEMEQLSTSEQRREKALRLAREGVGASVVDEEGPNEDFLEALLGGPTGARGGGGLPVSRG</sequence>
<dbReference type="Gene3D" id="3.10.50.40">
    <property type="match status" value="1"/>
</dbReference>
<feature type="signal peptide" evidence="2">
    <location>
        <begin position="1"/>
        <end position="21"/>
    </location>
</feature>
<dbReference type="VEuPathDB" id="CryptoDB:Cvel_7225"/>
<dbReference type="InterPro" id="IPR027304">
    <property type="entry name" value="Trigger_fact/SurA_dom_sf"/>
</dbReference>
<dbReference type="InterPro" id="IPR037041">
    <property type="entry name" value="Trigger_fac_C_sf"/>
</dbReference>